<dbReference type="Gene3D" id="2.60.40.550">
    <property type="entry name" value="Ecotin"/>
    <property type="match status" value="1"/>
</dbReference>
<reference evidence="3 4" key="1">
    <citation type="submission" date="2015-11" db="EMBL/GenBank/DDBJ databases">
        <authorList>
            <person name="Sahl J."/>
            <person name="Wagner D."/>
            <person name="Keim P."/>
        </authorList>
    </citation>
    <scope>NUCLEOTIDE SEQUENCE [LARGE SCALE GENOMIC DNA]</scope>
    <source>
        <strain evidence="3 4">BDU18</strain>
    </source>
</reference>
<keyword evidence="4" id="KW-1185">Reference proteome</keyword>
<comment type="caution">
    <text evidence="3">The sequence shown here is derived from an EMBL/GenBank/DDBJ whole genome shotgun (WGS) entry which is preliminary data.</text>
</comment>
<dbReference type="Proteomes" id="UP000070255">
    <property type="component" value="Unassembled WGS sequence"/>
</dbReference>
<dbReference type="InterPro" id="IPR005658">
    <property type="entry name" value="Prot_inh_ecotin"/>
</dbReference>
<dbReference type="RefSeq" id="WP_038753609.1">
    <property type="nucleotide sequence ID" value="NZ_CP013417.1"/>
</dbReference>
<name>A0ABR5TFL0_9BURK</name>
<dbReference type="InterPro" id="IPR027438">
    <property type="entry name" value="Ecotin_C"/>
</dbReference>
<dbReference type="NCBIfam" id="NF002987">
    <property type="entry name" value="PRK03719.1"/>
    <property type="match status" value="1"/>
</dbReference>
<accession>A0ABR5TFL0</accession>
<evidence type="ECO:0000256" key="1">
    <source>
        <dbReference type="ARBA" id="ARBA00010558"/>
    </source>
</evidence>
<proteinExistence type="inferred from homology"/>
<keyword evidence="2" id="KW-0732">Signal</keyword>
<dbReference type="Pfam" id="PF03974">
    <property type="entry name" value="Ecotin"/>
    <property type="match status" value="1"/>
</dbReference>
<protein>
    <submittedName>
        <fullName evidence="3">Ecotin</fullName>
    </submittedName>
</protein>
<feature type="chain" id="PRO_5045045796" evidence="2">
    <location>
        <begin position="26"/>
        <end position="179"/>
    </location>
</feature>
<dbReference type="PIRSF" id="PIRSF006865">
    <property type="entry name" value="Prot_inh_ecotin"/>
    <property type="match status" value="1"/>
</dbReference>
<dbReference type="InterPro" id="IPR036198">
    <property type="entry name" value="Ecotin_sf"/>
</dbReference>
<dbReference type="Gene3D" id="4.10.1230.10">
    <property type="entry name" value="Ecotin, trypsin inhibitor"/>
    <property type="match status" value="1"/>
</dbReference>
<gene>
    <name evidence="3" type="ORF">WS72_13595</name>
</gene>
<comment type="similarity">
    <text evidence="1">Belongs to the protease inhibitor I11 (ecotin) family.</text>
</comment>
<dbReference type="PANTHER" id="PTHR35890:SF3">
    <property type="entry name" value="ECOTIN"/>
    <property type="match status" value="1"/>
</dbReference>
<evidence type="ECO:0000313" key="4">
    <source>
        <dbReference type="Proteomes" id="UP000070255"/>
    </source>
</evidence>
<organism evidence="3 4">
    <name type="scientific">Burkholderia savannae</name>
    <dbReference type="NCBI Taxonomy" id="1637837"/>
    <lineage>
        <taxon>Bacteria</taxon>
        <taxon>Pseudomonadati</taxon>
        <taxon>Pseudomonadota</taxon>
        <taxon>Betaproteobacteria</taxon>
        <taxon>Burkholderiales</taxon>
        <taxon>Burkholderiaceae</taxon>
        <taxon>Burkholderia</taxon>
        <taxon>pseudomallei group</taxon>
    </lineage>
</organism>
<dbReference type="EMBL" id="LNJQ01000001">
    <property type="protein sequence ID" value="KWZ43787.1"/>
    <property type="molecule type" value="Genomic_DNA"/>
</dbReference>
<evidence type="ECO:0000313" key="3">
    <source>
        <dbReference type="EMBL" id="KWZ43787.1"/>
    </source>
</evidence>
<feature type="signal peptide" evidence="2">
    <location>
        <begin position="1"/>
        <end position="25"/>
    </location>
</feature>
<evidence type="ECO:0000256" key="2">
    <source>
        <dbReference type="SAM" id="SignalP"/>
    </source>
</evidence>
<sequence>MKSASRLAAWAACAAFVGFSGVAAAASAATPAAGVDPASAPTPSAEDIKMFPAAQAGQKREVIVLPAEKLEDDIRVELVIGKKIKVDCNQHWFGGELKHETVKGWGYPYYVLADVKGPAGTLMACPGQEAQEAFVPVRGGGYLLRYNSRLPIVVYVPNEFEVRYRLWYGSNEVARAVEK</sequence>
<dbReference type="PANTHER" id="PTHR35890">
    <property type="match status" value="1"/>
</dbReference>
<dbReference type="SUPFAM" id="SSF49772">
    <property type="entry name" value="Ecotin, trypsin inhibitor"/>
    <property type="match status" value="1"/>
</dbReference>